<organism evidence="2 3">
    <name type="scientific">Streptacidiphilus fuscans</name>
    <dbReference type="NCBI Taxonomy" id="2789292"/>
    <lineage>
        <taxon>Bacteria</taxon>
        <taxon>Bacillati</taxon>
        <taxon>Actinomycetota</taxon>
        <taxon>Actinomycetes</taxon>
        <taxon>Kitasatosporales</taxon>
        <taxon>Streptomycetaceae</taxon>
        <taxon>Streptacidiphilus</taxon>
    </lineage>
</organism>
<reference evidence="2" key="1">
    <citation type="submission" date="2020-11" db="EMBL/GenBank/DDBJ databases">
        <title>Isolation and identification of active actinomycetes.</title>
        <authorList>
            <person name="Yu B."/>
        </authorList>
    </citation>
    <scope>NUCLEOTIDE SEQUENCE</scope>
    <source>
        <strain evidence="2">NEAU-YB345</strain>
    </source>
</reference>
<dbReference type="InterPro" id="IPR020568">
    <property type="entry name" value="Ribosomal_Su5_D2-typ_SF"/>
</dbReference>
<name>A0A931BDZ4_9ACTN</name>
<dbReference type="InterPro" id="IPR008269">
    <property type="entry name" value="Lon_proteolytic"/>
</dbReference>
<dbReference type="Gene3D" id="3.30.230.10">
    <property type="match status" value="1"/>
</dbReference>
<evidence type="ECO:0000313" key="2">
    <source>
        <dbReference type="EMBL" id="MBF9072458.1"/>
    </source>
</evidence>
<dbReference type="GO" id="GO:0006508">
    <property type="term" value="P:proteolysis"/>
    <property type="evidence" value="ECO:0007669"/>
    <property type="project" value="InterPro"/>
</dbReference>
<dbReference type="AlphaFoldDB" id="A0A931BDZ4"/>
<proteinExistence type="predicted"/>
<gene>
    <name evidence="2" type="ORF">I2501_30985</name>
</gene>
<feature type="domain" description="Lon proteolytic" evidence="1">
    <location>
        <begin position="185"/>
        <end position="253"/>
    </location>
</feature>
<accession>A0A931BDZ4</accession>
<protein>
    <recommendedName>
        <fullName evidence="1">Lon proteolytic domain-containing protein</fullName>
    </recommendedName>
</protein>
<dbReference type="Proteomes" id="UP000657385">
    <property type="component" value="Unassembled WGS sequence"/>
</dbReference>
<dbReference type="Pfam" id="PF05362">
    <property type="entry name" value="Lon_C"/>
    <property type="match status" value="1"/>
</dbReference>
<dbReference type="GO" id="GO:0004252">
    <property type="term" value="F:serine-type endopeptidase activity"/>
    <property type="evidence" value="ECO:0007669"/>
    <property type="project" value="InterPro"/>
</dbReference>
<dbReference type="SUPFAM" id="SSF54211">
    <property type="entry name" value="Ribosomal protein S5 domain 2-like"/>
    <property type="match status" value="1"/>
</dbReference>
<keyword evidence="3" id="KW-1185">Reference proteome</keyword>
<evidence type="ECO:0000313" key="3">
    <source>
        <dbReference type="Proteomes" id="UP000657385"/>
    </source>
</evidence>
<dbReference type="InterPro" id="IPR014721">
    <property type="entry name" value="Ribsml_uS5_D2-typ_fold_subgr"/>
</dbReference>
<dbReference type="GO" id="GO:0004176">
    <property type="term" value="F:ATP-dependent peptidase activity"/>
    <property type="evidence" value="ECO:0007669"/>
    <property type="project" value="InterPro"/>
</dbReference>
<evidence type="ECO:0000259" key="1">
    <source>
        <dbReference type="Pfam" id="PF05362"/>
    </source>
</evidence>
<dbReference type="EMBL" id="JADPRT010000016">
    <property type="protein sequence ID" value="MBF9072458.1"/>
    <property type="molecule type" value="Genomic_DNA"/>
</dbReference>
<comment type="caution">
    <text evidence="2">The sequence shown here is derived from an EMBL/GenBank/DDBJ whole genome shotgun (WGS) entry which is preliminary data.</text>
</comment>
<sequence>MSWLAPRWSRLALCGAFVVAPIVVATTVHLPYAVLEPGISVNTLASFQGAEVITITGHPTRQTDGQLRMVTISATLPNYSPSLSEIAQAWFDPTKAVVPRGAVYAPGQSVSQVNATNQQQMNQSQQAATMAALNYLDLSPDKVKVSLKLADVGGPSAGLMFTLGIIDELHGNGSGKPGAAGDLTGGRNIAGTGEITDSGDVGAVGGVALKTHAAAADGATVFLVPTSECGDAKVNTPKGMQLIPVNTLDQAIQSLEALETGSGSVPHC</sequence>